<protein>
    <submittedName>
        <fullName evidence="2">Uncharacterized protein</fullName>
    </submittedName>
</protein>
<gene>
    <name evidence="2" type="ORF">TorRG33x02_311690</name>
</gene>
<dbReference type="Proteomes" id="UP000237000">
    <property type="component" value="Unassembled WGS sequence"/>
</dbReference>
<reference evidence="3" key="1">
    <citation type="submission" date="2016-06" db="EMBL/GenBank/DDBJ databases">
        <title>Parallel loss of symbiosis genes in relatives of nitrogen-fixing non-legume Parasponia.</title>
        <authorList>
            <person name="Van Velzen R."/>
            <person name="Holmer R."/>
            <person name="Bu F."/>
            <person name="Rutten L."/>
            <person name="Van Zeijl A."/>
            <person name="Liu W."/>
            <person name="Santuari L."/>
            <person name="Cao Q."/>
            <person name="Sharma T."/>
            <person name="Shen D."/>
            <person name="Roswanjaya Y."/>
            <person name="Wardhani T."/>
            <person name="Kalhor M.S."/>
            <person name="Jansen J."/>
            <person name="Van den Hoogen J."/>
            <person name="Gungor B."/>
            <person name="Hartog M."/>
            <person name="Hontelez J."/>
            <person name="Verver J."/>
            <person name="Yang W.-C."/>
            <person name="Schijlen E."/>
            <person name="Repin R."/>
            <person name="Schilthuizen M."/>
            <person name="Schranz E."/>
            <person name="Heidstra R."/>
            <person name="Miyata K."/>
            <person name="Fedorova E."/>
            <person name="Kohlen W."/>
            <person name="Bisseling T."/>
            <person name="Smit S."/>
            <person name="Geurts R."/>
        </authorList>
    </citation>
    <scope>NUCLEOTIDE SEQUENCE [LARGE SCALE GENOMIC DNA]</scope>
    <source>
        <strain evidence="3">cv. RG33-2</strain>
    </source>
</reference>
<dbReference type="AlphaFoldDB" id="A0A2P5BRC4"/>
<feature type="non-terminal residue" evidence="2">
    <location>
        <position position="119"/>
    </location>
</feature>
<evidence type="ECO:0000313" key="2">
    <source>
        <dbReference type="EMBL" id="PON51305.1"/>
    </source>
</evidence>
<comment type="caution">
    <text evidence="2">The sequence shown here is derived from an EMBL/GenBank/DDBJ whole genome shotgun (WGS) entry which is preliminary data.</text>
</comment>
<sequence>MPTAQRCFTVQQGTSVGRRQQLPTPARRKNANNGRLELFVADVVSGRFSLRSWVRWTRLIERKLQELNGEVFSLIRSSVEELVFPQVSDRGLGIGSRPSERSSNRHLENPIVWHRYSSE</sequence>
<dbReference type="EMBL" id="JXTC01000475">
    <property type="protein sequence ID" value="PON51305.1"/>
    <property type="molecule type" value="Genomic_DNA"/>
</dbReference>
<name>A0A2P5BRC4_TREOI</name>
<feature type="compositionally biased region" description="Polar residues" evidence="1">
    <location>
        <begin position="8"/>
        <end position="23"/>
    </location>
</feature>
<evidence type="ECO:0000256" key="1">
    <source>
        <dbReference type="SAM" id="MobiDB-lite"/>
    </source>
</evidence>
<keyword evidence="3" id="KW-1185">Reference proteome</keyword>
<dbReference type="InParanoid" id="A0A2P5BRC4"/>
<feature type="region of interest" description="Disordered" evidence="1">
    <location>
        <begin position="8"/>
        <end position="29"/>
    </location>
</feature>
<proteinExistence type="predicted"/>
<accession>A0A2P5BRC4</accession>
<organism evidence="2 3">
    <name type="scientific">Trema orientale</name>
    <name type="common">Charcoal tree</name>
    <name type="synonym">Celtis orientalis</name>
    <dbReference type="NCBI Taxonomy" id="63057"/>
    <lineage>
        <taxon>Eukaryota</taxon>
        <taxon>Viridiplantae</taxon>
        <taxon>Streptophyta</taxon>
        <taxon>Embryophyta</taxon>
        <taxon>Tracheophyta</taxon>
        <taxon>Spermatophyta</taxon>
        <taxon>Magnoliopsida</taxon>
        <taxon>eudicotyledons</taxon>
        <taxon>Gunneridae</taxon>
        <taxon>Pentapetalae</taxon>
        <taxon>rosids</taxon>
        <taxon>fabids</taxon>
        <taxon>Rosales</taxon>
        <taxon>Cannabaceae</taxon>
        <taxon>Trema</taxon>
    </lineage>
</organism>
<evidence type="ECO:0000313" key="3">
    <source>
        <dbReference type="Proteomes" id="UP000237000"/>
    </source>
</evidence>